<comment type="caution">
    <text evidence="1">The sequence shown here is derived from an EMBL/GenBank/DDBJ whole genome shotgun (WGS) entry which is preliminary data.</text>
</comment>
<evidence type="ECO:0000313" key="1">
    <source>
        <dbReference type="EMBL" id="EZH72444.1"/>
    </source>
</evidence>
<dbReference type="eggNOG" id="ENOG5032Y35">
    <property type="taxonomic scope" value="Bacteria"/>
</dbReference>
<reference evidence="1 2" key="1">
    <citation type="submission" date="2014-04" db="EMBL/GenBank/DDBJ databases">
        <title>Aquimarina sp. 22II-S11-z7 Genome Sequencing.</title>
        <authorList>
            <person name="Lai Q."/>
        </authorList>
    </citation>
    <scope>NUCLEOTIDE SEQUENCE [LARGE SCALE GENOMIC DNA]</scope>
    <source>
        <strain evidence="1 2">22II-S11-z7</strain>
    </source>
</reference>
<dbReference type="RefSeq" id="WP_131248863.1">
    <property type="nucleotide sequence ID" value="NZ_AQRA01000008.1"/>
</dbReference>
<dbReference type="OrthoDB" id="893802at2"/>
<keyword evidence="2" id="KW-1185">Reference proteome</keyword>
<dbReference type="Proteomes" id="UP000023541">
    <property type="component" value="Unassembled WGS sequence"/>
</dbReference>
<dbReference type="PROSITE" id="PS51257">
    <property type="entry name" value="PROKAR_LIPOPROTEIN"/>
    <property type="match status" value="1"/>
</dbReference>
<organism evidence="1 2">
    <name type="scientific">Aquimarina atlantica</name>
    <dbReference type="NCBI Taxonomy" id="1317122"/>
    <lineage>
        <taxon>Bacteria</taxon>
        <taxon>Pseudomonadati</taxon>
        <taxon>Bacteroidota</taxon>
        <taxon>Flavobacteriia</taxon>
        <taxon>Flavobacteriales</taxon>
        <taxon>Flavobacteriaceae</taxon>
        <taxon>Aquimarina</taxon>
    </lineage>
</organism>
<accession>A0A023BR58</accession>
<sequence>MRRIKIVLTFFIAVILTGCSDDDNGTSFFYELATVQEASLPDQFNREEIYTITVSYYRPTDCHSFAGFDYDRLGNERTVSVVNLVVNRGNCNDLETTDLVEVSFDFLVGNEDSYIFRFWQGRDENGDNQFLTVEVPVL</sequence>
<proteinExistence type="predicted"/>
<protein>
    <recommendedName>
        <fullName evidence="3">Lipoprotein</fullName>
    </recommendedName>
</protein>
<gene>
    <name evidence="1" type="ORF">ATO12_23635</name>
</gene>
<evidence type="ECO:0008006" key="3">
    <source>
        <dbReference type="Google" id="ProtNLM"/>
    </source>
</evidence>
<dbReference type="EMBL" id="AQRA01000008">
    <property type="protein sequence ID" value="EZH72444.1"/>
    <property type="molecule type" value="Genomic_DNA"/>
</dbReference>
<name>A0A023BR58_9FLAO</name>
<dbReference type="AlphaFoldDB" id="A0A023BR58"/>
<evidence type="ECO:0000313" key="2">
    <source>
        <dbReference type="Proteomes" id="UP000023541"/>
    </source>
</evidence>
<dbReference type="STRING" id="1317122.ATO12_23635"/>